<keyword evidence="1" id="KW-0812">Transmembrane</keyword>
<proteinExistence type="predicted"/>
<gene>
    <name evidence="2" type="ORF">JZY06_05530</name>
</gene>
<dbReference type="Proteomes" id="UP000664332">
    <property type="component" value="Unassembled WGS sequence"/>
</dbReference>
<keyword evidence="3" id="KW-1185">Reference proteome</keyword>
<feature type="transmembrane region" description="Helical" evidence="1">
    <location>
        <begin position="20"/>
        <end position="41"/>
    </location>
</feature>
<evidence type="ECO:0000256" key="1">
    <source>
        <dbReference type="SAM" id="Phobius"/>
    </source>
</evidence>
<dbReference type="Pfam" id="PF11222">
    <property type="entry name" value="DUF3017"/>
    <property type="match status" value="1"/>
</dbReference>
<dbReference type="EMBL" id="JAFLEQ010000008">
    <property type="protein sequence ID" value="MBN9644080.1"/>
    <property type="molecule type" value="Genomic_DNA"/>
</dbReference>
<keyword evidence="1" id="KW-1133">Transmembrane helix</keyword>
<protein>
    <submittedName>
        <fullName evidence="2">DUF3017 domain-containing protein</fullName>
    </submittedName>
</protein>
<organism evidence="2 3">
    <name type="scientific">Corynebacterium mendelii</name>
    <dbReference type="NCBI Taxonomy" id="2765362"/>
    <lineage>
        <taxon>Bacteria</taxon>
        <taxon>Bacillati</taxon>
        <taxon>Actinomycetota</taxon>
        <taxon>Actinomycetes</taxon>
        <taxon>Mycobacteriales</taxon>
        <taxon>Corynebacteriaceae</taxon>
        <taxon>Corynebacterium</taxon>
    </lineage>
</organism>
<keyword evidence="1" id="KW-0472">Membrane</keyword>
<evidence type="ECO:0000313" key="2">
    <source>
        <dbReference type="EMBL" id="MBN9644080.1"/>
    </source>
</evidence>
<dbReference type="InterPro" id="IPR021385">
    <property type="entry name" value="DUF3017"/>
</dbReference>
<dbReference type="AlphaFoldDB" id="A0A939DZF3"/>
<feature type="transmembrane region" description="Helical" evidence="1">
    <location>
        <begin position="83"/>
        <end position="100"/>
    </location>
</feature>
<comment type="caution">
    <text evidence="2">The sequence shown here is derived from an EMBL/GenBank/DDBJ whole genome shotgun (WGS) entry which is preliminary data.</text>
</comment>
<name>A0A939DZF3_9CORY</name>
<sequence>MPSNLNPHDLHTKPSPLPVAVQWSLVAVLVAGLVVSVVFSLSDHWRRATFILGVSMMWLAVIRLVCDSRILGVLSVRSRRMDVLFTTGVGALLAYLAYSVDSLGS</sequence>
<accession>A0A939DZF3</accession>
<reference evidence="2" key="1">
    <citation type="submission" date="2021-03" db="EMBL/GenBank/DDBJ databases">
        <authorList>
            <person name="Sun Q."/>
        </authorList>
    </citation>
    <scope>NUCLEOTIDE SEQUENCE</scope>
    <source>
        <strain evidence="2">CCM 8862</strain>
    </source>
</reference>
<evidence type="ECO:0000313" key="3">
    <source>
        <dbReference type="Proteomes" id="UP000664332"/>
    </source>
</evidence>
<feature type="transmembrane region" description="Helical" evidence="1">
    <location>
        <begin position="48"/>
        <end position="71"/>
    </location>
</feature>